<dbReference type="EMBL" id="QXGH01000057">
    <property type="protein sequence ID" value="RHW22780.1"/>
    <property type="molecule type" value="Genomic_DNA"/>
</dbReference>
<accession>A0A417XRT0</accession>
<feature type="compositionally biased region" description="Basic and acidic residues" evidence="1">
    <location>
        <begin position="88"/>
        <end position="101"/>
    </location>
</feature>
<keyword evidence="5" id="KW-1185">Reference proteome</keyword>
<dbReference type="PROSITE" id="PS51178">
    <property type="entry name" value="PASTA"/>
    <property type="match status" value="1"/>
</dbReference>
<proteinExistence type="predicted"/>
<feature type="region of interest" description="Disordered" evidence="1">
    <location>
        <begin position="75"/>
        <end position="122"/>
    </location>
</feature>
<dbReference type="InterPro" id="IPR005543">
    <property type="entry name" value="PASTA_dom"/>
</dbReference>
<protein>
    <submittedName>
        <fullName evidence="4">PASTA domain-containing protein</fullName>
    </submittedName>
</protein>
<organism evidence="4 5">
    <name type="scientific">Nocardioides immobilis</name>
    <dbReference type="NCBI Taxonomy" id="2049295"/>
    <lineage>
        <taxon>Bacteria</taxon>
        <taxon>Bacillati</taxon>
        <taxon>Actinomycetota</taxon>
        <taxon>Actinomycetes</taxon>
        <taxon>Propionibacteriales</taxon>
        <taxon>Nocardioidaceae</taxon>
        <taxon>Nocardioides</taxon>
    </lineage>
</organism>
<feature type="signal peptide" evidence="2">
    <location>
        <begin position="1"/>
        <end position="24"/>
    </location>
</feature>
<feature type="domain" description="PASTA" evidence="3">
    <location>
        <begin position="120"/>
        <end position="192"/>
    </location>
</feature>
<dbReference type="CDD" id="cd06577">
    <property type="entry name" value="PASTA_pknB"/>
    <property type="match status" value="1"/>
</dbReference>
<evidence type="ECO:0000256" key="1">
    <source>
        <dbReference type="SAM" id="MobiDB-lite"/>
    </source>
</evidence>
<dbReference type="RefSeq" id="WP_118929183.1">
    <property type="nucleotide sequence ID" value="NZ_QXGH01000057.1"/>
</dbReference>
<dbReference type="PROSITE" id="PS51257">
    <property type="entry name" value="PROKAR_LIPOPROTEIN"/>
    <property type="match status" value="1"/>
</dbReference>
<evidence type="ECO:0000259" key="3">
    <source>
        <dbReference type="PROSITE" id="PS51178"/>
    </source>
</evidence>
<sequence length="198" mass="20718">MRAIVAAISSLALFGLVACGSDEAADMPAVEGERLDLALSDIDNAGFSKDDVEIVGGGTFGVVDESNWQVCLQDPAAGEPIGSSPRLTVDRTCGDLDHGSPEPDSVTNNDDQGGDADDSASSTFTMPALVGLNLQDAQDTLQALGSYLLTQTDATGMERFQVLDSNWKVCYQDPQPGAPVPLETLVELGAVKLDERCP</sequence>
<evidence type="ECO:0000256" key="2">
    <source>
        <dbReference type="SAM" id="SignalP"/>
    </source>
</evidence>
<dbReference type="Proteomes" id="UP000283644">
    <property type="component" value="Unassembled WGS sequence"/>
</dbReference>
<evidence type="ECO:0000313" key="4">
    <source>
        <dbReference type="EMBL" id="RHW22780.1"/>
    </source>
</evidence>
<evidence type="ECO:0000313" key="5">
    <source>
        <dbReference type="Proteomes" id="UP000283644"/>
    </source>
</evidence>
<name>A0A417XRT0_9ACTN</name>
<gene>
    <name evidence="4" type="ORF">D0Z08_31215</name>
</gene>
<dbReference type="OrthoDB" id="4335972at2"/>
<keyword evidence="2" id="KW-0732">Signal</keyword>
<comment type="caution">
    <text evidence="4">The sequence shown here is derived from an EMBL/GenBank/DDBJ whole genome shotgun (WGS) entry which is preliminary data.</text>
</comment>
<reference evidence="4 5" key="1">
    <citation type="submission" date="2018-09" db="EMBL/GenBank/DDBJ databases">
        <title>Genome sequencing of Nocardioides immobilis CCTCC AB 2017083 for comparison to Nocardioides silvaticus.</title>
        <authorList>
            <person name="Li C."/>
            <person name="Wang G."/>
        </authorList>
    </citation>
    <scope>NUCLEOTIDE SEQUENCE [LARGE SCALE GENOMIC DNA]</scope>
    <source>
        <strain evidence="4 5">CCTCC AB 2017083</strain>
    </source>
</reference>
<feature type="chain" id="PRO_5019267360" evidence="2">
    <location>
        <begin position="25"/>
        <end position="198"/>
    </location>
</feature>
<dbReference type="Gene3D" id="3.30.10.20">
    <property type="match status" value="1"/>
</dbReference>
<dbReference type="AlphaFoldDB" id="A0A417XRT0"/>